<gene>
    <name evidence="1" type="ORF">FB45DRAFT_368170</name>
</gene>
<keyword evidence="2" id="KW-1185">Reference proteome</keyword>
<dbReference type="EMBL" id="JARKIF010000040">
    <property type="protein sequence ID" value="KAJ7609499.1"/>
    <property type="molecule type" value="Genomic_DNA"/>
</dbReference>
<name>A0AAD7B454_9AGAR</name>
<accession>A0AAD7B454</accession>
<dbReference type="GO" id="GO:0020037">
    <property type="term" value="F:heme binding"/>
    <property type="evidence" value="ECO:0007669"/>
    <property type="project" value="InterPro"/>
</dbReference>
<dbReference type="GO" id="GO:0004497">
    <property type="term" value="F:monooxygenase activity"/>
    <property type="evidence" value="ECO:0007669"/>
    <property type="project" value="InterPro"/>
</dbReference>
<comment type="caution">
    <text evidence="1">The sequence shown here is derived from an EMBL/GenBank/DDBJ whole genome shotgun (WGS) entry which is preliminary data.</text>
</comment>
<dbReference type="Proteomes" id="UP001221142">
    <property type="component" value="Unassembled WGS sequence"/>
</dbReference>
<reference evidence="1" key="1">
    <citation type="submission" date="2023-03" db="EMBL/GenBank/DDBJ databases">
        <title>Massive genome expansion in bonnet fungi (Mycena s.s.) driven by repeated elements and novel gene families across ecological guilds.</title>
        <authorList>
            <consortium name="Lawrence Berkeley National Laboratory"/>
            <person name="Harder C.B."/>
            <person name="Miyauchi S."/>
            <person name="Viragh M."/>
            <person name="Kuo A."/>
            <person name="Thoen E."/>
            <person name="Andreopoulos B."/>
            <person name="Lu D."/>
            <person name="Skrede I."/>
            <person name="Drula E."/>
            <person name="Henrissat B."/>
            <person name="Morin E."/>
            <person name="Kohler A."/>
            <person name="Barry K."/>
            <person name="LaButti K."/>
            <person name="Morin E."/>
            <person name="Salamov A."/>
            <person name="Lipzen A."/>
            <person name="Mereny Z."/>
            <person name="Hegedus B."/>
            <person name="Baldrian P."/>
            <person name="Stursova M."/>
            <person name="Weitz H."/>
            <person name="Taylor A."/>
            <person name="Grigoriev I.V."/>
            <person name="Nagy L.G."/>
            <person name="Martin F."/>
            <person name="Kauserud H."/>
        </authorList>
    </citation>
    <scope>NUCLEOTIDE SEQUENCE</scope>
    <source>
        <strain evidence="1">9284</strain>
    </source>
</reference>
<dbReference type="InterPro" id="IPR036396">
    <property type="entry name" value="Cyt_P450_sf"/>
</dbReference>
<evidence type="ECO:0000313" key="1">
    <source>
        <dbReference type="EMBL" id="KAJ7609499.1"/>
    </source>
</evidence>
<sequence length="115" mass="13049">MNFPLCSATESDNSFLSVLYAEMDNHKRQRRVMNPAFGAIRLVTEVFVRKANQVCVFITASKDKSIRTCFQLRDIWLEESGVQIDLIDGMRCMTLDGIGPAGFQHAFDVLDKSRD</sequence>
<proteinExistence type="predicted"/>
<dbReference type="GO" id="GO:0016705">
    <property type="term" value="F:oxidoreductase activity, acting on paired donors, with incorporation or reduction of molecular oxygen"/>
    <property type="evidence" value="ECO:0007669"/>
    <property type="project" value="InterPro"/>
</dbReference>
<evidence type="ECO:0000313" key="2">
    <source>
        <dbReference type="Proteomes" id="UP001221142"/>
    </source>
</evidence>
<dbReference type="Gene3D" id="1.10.630.10">
    <property type="entry name" value="Cytochrome P450"/>
    <property type="match status" value="1"/>
</dbReference>
<organism evidence="1 2">
    <name type="scientific">Roridomyces roridus</name>
    <dbReference type="NCBI Taxonomy" id="1738132"/>
    <lineage>
        <taxon>Eukaryota</taxon>
        <taxon>Fungi</taxon>
        <taxon>Dikarya</taxon>
        <taxon>Basidiomycota</taxon>
        <taxon>Agaricomycotina</taxon>
        <taxon>Agaricomycetes</taxon>
        <taxon>Agaricomycetidae</taxon>
        <taxon>Agaricales</taxon>
        <taxon>Marasmiineae</taxon>
        <taxon>Mycenaceae</taxon>
        <taxon>Roridomyces</taxon>
    </lineage>
</organism>
<dbReference type="AlphaFoldDB" id="A0AAD7B454"/>
<dbReference type="GO" id="GO:0005506">
    <property type="term" value="F:iron ion binding"/>
    <property type="evidence" value="ECO:0007669"/>
    <property type="project" value="InterPro"/>
</dbReference>
<protein>
    <submittedName>
        <fullName evidence="1">Uncharacterized protein</fullName>
    </submittedName>
</protein>